<evidence type="ECO:0000256" key="2">
    <source>
        <dbReference type="SAM" id="MobiDB-lite"/>
    </source>
</evidence>
<reference evidence="4" key="1">
    <citation type="submission" date="2020-05" db="EMBL/GenBank/DDBJ databases">
        <authorList>
            <person name="Chiriac C."/>
            <person name="Salcher M."/>
            <person name="Ghai R."/>
            <person name="Kavagutti S V."/>
        </authorList>
    </citation>
    <scope>NUCLEOTIDE SEQUENCE</scope>
</reference>
<dbReference type="CDD" id="cd01097">
    <property type="entry name" value="Tetrahydromethanopterin_reductase"/>
    <property type="match status" value="1"/>
</dbReference>
<protein>
    <submittedName>
        <fullName evidence="4">Unannotated protein</fullName>
    </submittedName>
</protein>
<dbReference type="InterPro" id="IPR050564">
    <property type="entry name" value="F420-G6PD/mer"/>
</dbReference>
<dbReference type="InterPro" id="IPR011251">
    <property type="entry name" value="Luciferase-like_dom"/>
</dbReference>
<dbReference type="NCBIfam" id="TIGR03841">
    <property type="entry name" value="F420_Rv3093c"/>
    <property type="match status" value="1"/>
</dbReference>
<dbReference type="AlphaFoldDB" id="A0A6J6CCS6"/>
<dbReference type="InterPro" id="IPR022526">
    <property type="entry name" value="F420_Rv3093c"/>
</dbReference>
<evidence type="ECO:0000256" key="1">
    <source>
        <dbReference type="ARBA" id="ARBA00023002"/>
    </source>
</evidence>
<proteinExistence type="predicted"/>
<feature type="region of interest" description="Disordered" evidence="2">
    <location>
        <begin position="1"/>
        <end position="23"/>
    </location>
</feature>
<organism evidence="4">
    <name type="scientific">freshwater metagenome</name>
    <dbReference type="NCBI Taxonomy" id="449393"/>
    <lineage>
        <taxon>unclassified sequences</taxon>
        <taxon>metagenomes</taxon>
        <taxon>ecological metagenomes</taxon>
    </lineage>
</organism>
<dbReference type="PANTHER" id="PTHR43244:SF1">
    <property type="entry name" value="5,10-METHYLENETETRAHYDROMETHANOPTERIN REDUCTASE"/>
    <property type="match status" value="1"/>
</dbReference>
<dbReference type="PANTHER" id="PTHR43244">
    <property type="match status" value="1"/>
</dbReference>
<dbReference type="Pfam" id="PF00296">
    <property type="entry name" value="Bac_luciferase"/>
    <property type="match status" value="1"/>
</dbReference>
<dbReference type="EMBL" id="CAEZSR010000019">
    <property type="protein sequence ID" value="CAB4547888.1"/>
    <property type="molecule type" value="Genomic_DNA"/>
</dbReference>
<sequence>MTSSTDTAAPLPVRPGMTVPLPGPLHSHRDKLAELADMGYTDIWSAEADGADAFTPLALAAAWEPRLRLGTAIVPAFTRSPACFAQSVASLADAAPGRFAIGIGSSSNVIVERWNGVPFVEPYKKVRDVVRFLRDALGGEKVAKVYDTFEVQGFRLGIRPEQQPPILVAALREGMLKLAAREGDGAIINWLSPDDVTKVAGVVRDAAGGVPKEIVARIFCCPSENAEAVRAAGKFAIAAYLNVPVYAEFHRWLGRADVLQPMWDAWQAGDRKAALAAIPDSLVDELIVHGSPEQCRATIQRYFDNGVTTSSLAIMPFDPELKHWDAVRALAPNAG</sequence>
<dbReference type="GO" id="GO:0016705">
    <property type="term" value="F:oxidoreductase activity, acting on paired donors, with incorporation or reduction of molecular oxygen"/>
    <property type="evidence" value="ECO:0007669"/>
    <property type="project" value="InterPro"/>
</dbReference>
<keyword evidence="1" id="KW-0560">Oxidoreductase</keyword>
<dbReference type="Gene3D" id="3.20.20.30">
    <property type="entry name" value="Luciferase-like domain"/>
    <property type="match status" value="1"/>
</dbReference>
<accession>A0A6J6CCS6</accession>
<evidence type="ECO:0000259" key="3">
    <source>
        <dbReference type="Pfam" id="PF00296"/>
    </source>
</evidence>
<dbReference type="SUPFAM" id="SSF51679">
    <property type="entry name" value="Bacterial luciferase-like"/>
    <property type="match status" value="1"/>
</dbReference>
<feature type="domain" description="Luciferase-like" evidence="3">
    <location>
        <begin position="19"/>
        <end position="308"/>
    </location>
</feature>
<dbReference type="InterPro" id="IPR036661">
    <property type="entry name" value="Luciferase-like_sf"/>
</dbReference>
<gene>
    <name evidence="4" type="ORF">UFOPK1493_00822</name>
</gene>
<name>A0A6J6CCS6_9ZZZZ</name>
<evidence type="ECO:0000313" key="4">
    <source>
        <dbReference type="EMBL" id="CAB4547888.1"/>
    </source>
</evidence>